<sequence length="327" mass="36909">MLLLHRTALRRRFVASILIKQYRIAPLHASSFKREARAPDPRLSNVDEIIEDKFAVLKTDYRAPRHPIILAHGLLGFDELRLGGKNLPGIEYWYGITQALAAKGVEVITSTVPPSGSIERRAAKLAEAIERQAKGKAVNIIAHSMGGLDSRYMISQLKPPNVKVLSLTTVATPHHGSAFADYLFKRIGVTNIPKIYKVLEAFGLETGAFEQLTREYMAKSFNPRTLDVEGIEYYSYGAQFEPHLLSVFRKSHNIIEPVEGPNDGMVSVESSRWGTYKGTLNHVSHLDLINWTNRLRWYFWELTGRKRNFNAIAFYLSIADMLAKEGL</sequence>
<evidence type="ECO:0000259" key="2">
    <source>
        <dbReference type="Pfam" id="PF05057"/>
    </source>
</evidence>
<reference evidence="3" key="1">
    <citation type="submission" date="2023-11" db="EMBL/GenBank/DDBJ databases">
        <authorList>
            <person name="Alioto T."/>
            <person name="Alioto T."/>
            <person name="Gomez Garrido J."/>
        </authorList>
    </citation>
    <scope>NUCLEOTIDE SEQUENCE</scope>
</reference>
<keyword evidence="4" id="KW-1185">Reference proteome</keyword>
<dbReference type="Gene3D" id="3.40.50.1820">
    <property type="entry name" value="alpha/beta hydrolase"/>
    <property type="match status" value="1"/>
</dbReference>
<gene>
    <name evidence="3" type="ORF">LECACI_7A000179</name>
</gene>
<dbReference type="InterPro" id="IPR007751">
    <property type="entry name" value="DUF676_lipase-like"/>
</dbReference>
<name>A0AAI8W0Q2_9PEZI</name>
<comment type="similarity">
    <text evidence="1">Belongs to the putative lipase ROG1 family.</text>
</comment>
<dbReference type="InterPro" id="IPR029058">
    <property type="entry name" value="AB_hydrolase_fold"/>
</dbReference>
<comment type="caution">
    <text evidence="3">The sequence shown here is derived from an EMBL/GenBank/DDBJ whole genome shotgun (WGS) entry which is preliminary data.</text>
</comment>
<dbReference type="SUPFAM" id="SSF53474">
    <property type="entry name" value="alpha/beta-Hydrolases"/>
    <property type="match status" value="1"/>
</dbReference>
<proteinExistence type="inferred from homology"/>
<dbReference type="EMBL" id="CAVMBE010000001">
    <property type="protein sequence ID" value="CAK3751177.1"/>
    <property type="molecule type" value="Genomic_DNA"/>
</dbReference>
<organism evidence="3 4">
    <name type="scientific">Lecanosticta acicola</name>
    <dbReference type="NCBI Taxonomy" id="111012"/>
    <lineage>
        <taxon>Eukaryota</taxon>
        <taxon>Fungi</taxon>
        <taxon>Dikarya</taxon>
        <taxon>Ascomycota</taxon>
        <taxon>Pezizomycotina</taxon>
        <taxon>Dothideomycetes</taxon>
        <taxon>Dothideomycetidae</taxon>
        <taxon>Mycosphaerellales</taxon>
        <taxon>Mycosphaerellaceae</taxon>
        <taxon>Lecanosticta</taxon>
    </lineage>
</organism>
<evidence type="ECO:0000313" key="3">
    <source>
        <dbReference type="EMBL" id="CAK3751177.1"/>
    </source>
</evidence>
<evidence type="ECO:0000313" key="4">
    <source>
        <dbReference type="Proteomes" id="UP001296104"/>
    </source>
</evidence>
<dbReference type="Pfam" id="PF05057">
    <property type="entry name" value="DUF676"/>
    <property type="match status" value="1"/>
</dbReference>
<dbReference type="AlphaFoldDB" id="A0AAI8W0Q2"/>
<protein>
    <submittedName>
        <fullName evidence="3">Lipase 2</fullName>
    </submittedName>
</protein>
<dbReference type="PANTHER" id="PTHR11440">
    <property type="entry name" value="LECITHIN-CHOLESTEROL ACYLTRANSFERASE-RELATED"/>
    <property type="match status" value="1"/>
</dbReference>
<accession>A0AAI8W0Q2</accession>
<evidence type="ECO:0000256" key="1">
    <source>
        <dbReference type="ARBA" id="ARBA00007920"/>
    </source>
</evidence>
<dbReference type="Proteomes" id="UP001296104">
    <property type="component" value="Unassembled WGS sequence"/>
</dbReference>
<feature type="domain" description="DUF676" evidence="2">
    <location>
        <begin position="120"/>
        <end position="204"/>
    </location>
</feature>